<evidence type="ECO:0000256" key="4">
    <source>
        <dbReference type="SAM" id="SignalP"/>
    </source>
</evidence>
<sequence>MMRGLFSLLAAVSLFPVFSFASEIGNIDRLENKKVLFVITSHDQMGERKTKTGYWLEELAAPYEILSQAGANITLASPMGGKPPVDPASLKSASQTKYTKIFKHDQQAQEALSHTLVLTSVKAEDYDAVFYPGGHGPLYDLADNQDSIRLIEDFAKAKKPVTVLCHSPSVLKNVKDFKGEFLVSNRKVTSFSDSEEAGATLSRKYDWVPAFVQKLGNGHTYSLAKLPPEKLMAKLHLKHVLPFFTEDMLKEEGALYQRKPNWEAFSVQDVTADGGILLSGQNPQSSQLVAEKLVEILGTQPS</sequence>
<evidence type="ECO:0000313" key="6">
    <source>
        <dbReference type="EMBL" id="KMQ87506.1"/>
    </source>
</evidence>
<keyword evidence="1" id="KW-0346">Stress response</keyword>
<keyword evidence="2" id="KW-0456">Lyase</keyword>
<comment type="caution">
    <text evidence="6">The sequence shown here is derived from an EMBL/GenBank/DDBJ whole genome shotgun (WGS) entry which is preliminary data.</text>
</comment>
<dbReference type="Pfam" id="PF01965">
    <property type="entry name" value="DJ-1_PfpI"/>
    <property type="match status" value="1"/>
</dbReference>
<dbReference type="EMBL" id="LBMM01010381">
    <property type="protein sequence ID" value="KMQ87506.1"/>
    <property type="molecule type" value="Genomic_DNA"/>
</dbReference>
<dbReference type="Gene3D" id="3.40.50.880">
    <property type="match status" value="1"/>
</dbReference>
<evidence type="ECO:0000256" key="1">
    <source>
        <dbReference type="ARBA" id="ARBA00023016"/>
    </source>
</evidence>
<feature type="domain" description="DJ-1/PfpI" evidence="5">
    <location>
        <begin position="57"/>
        <end position="200"/>
    </location>
</feature>
<feature type="chain" id="PRO_5005289953" description="DJ-1/PfpI domain-containing protein" evidence="4">
    <location>
        <begin position="22"/>
        <end position="302"/>
    </location>
</feature>
<dbReference type="PANTHER" id="PTHR48094">
    <property type="entry name" value="PROTEIN/NUCLEIC ACID DEGLYCASE DJ-1-RELATED"/>
    <property type="match status" value="1"/>
</dbReference>
<dbReference type="Proteomes" id="UP000036403">
    <property type="component" value="Unassembled WGS sequence"/>
</dbReference>
<dbReference type="PaxDb" id="67767-A0A0J7KB81"/>
<comment type="similarity">
    <text evidence="3">Belongs to the peptidase C56 family. HSP31-like subfamily.</text>
</comment>
<dbReference type="PANTHER" id="PTHR48094:SF11">
    <property type="entry name" value="GLUTATHIONE-INDEPENDENT GLYOXALASE HSP31-RELATED"/>
    <property type="match status" value="1"/>
</dbReference>
<dbReference type="AlphaFoldDB" id="A0A0J7KB81"/>
<dbReference type="GO" id="GO:0019172">
    <property type="term" value="F:glyoxalase III activity"/>
    <property type="evidence" value="ECO:0007669"/>
    <property type="project" value="TreeGrafter"/>
</dbReference>
<organism evidence="6 7">
    <name type="scientific">Lasius niger</name>
    <name type="common">Black garden ant</name>
    <dbReference type="NCBI Taxonomy" id="67767"/>
    <lineage>
        <taxon>Eukaryota</taxon>
        <taxon>Metazoa</taxon>
        <taxon>Ecdysozoa</taxon>
        <taxon>Arthropoda</taxon>
        <taxon>Hexapoda</taxon>
        <taxon>Insecta</taxon>
        <taxon>Pterygota</taxon>
        <taxon>Neoptera</taxon>
        <taxon>Endopterygota</taxon>
        <taxon>Hymenoptera</taxon>
        <taxon>Apocrita</taxon>
        <taxon>Aculeata</taxon>
        <taxon>Formicoidea</taxon>
        <taxon>Formicidae</taxon>
        <taxon>Formicinae</taxon>
        <taxon>Lasius</taxon>
        <taxon>Lasius</taxon>
    </lineage>
</organism>
<name>A0A0J7KB81_LASNI</name>
<dbReference type="GO" id="GO:0005737">
    <property type="term" value="C:cytoplasm"/>
    <property type="evidence" value="ECO:0007669"/>
    <property type="project" value="TreeGrafter"/>
</dbReference>
<dbReference type="OrthoDB" id="543156at2759"/>
<evidence type="ECO:0000259" key="5">
    <source>
        <dbReference type="Pfam" id="PF01965"/>
    </source>
</evidence>
<dbReference type="SUPFAM" id="SSF52317">
    <property type="entry name" value="Class I glutamine amidotransferase-like"/>
    <property type="match status" value="1"/>
</dbReference>
<evidence type="ECO:0000313" key="7">
    <source>
        <dbReference type="Proteomes" id="UP000036403"/>
    </source>
</evidence>
<keyword evidence="7" id="KW-1185">Reference proteome</keyword>
<dbReference type="InterPro" id="IPR002818">
    <property type="entry name" value="DJ-1/PfpI"/>
</dbReference>
<accession>A0A0J7KB81</accession>
<protein>
    <recommendedName>
        <fullName evidence="5">DJ-1/PfpI domain-containing protein</fullName>
    </recommendedName>
</protein>
<reference evidence="6 7" key="1">
    <citation type="submission" date="2015-04" db="EMBL/GenBank/DDBJ databases">
        <title>Lasius niger genome sequencing.</title>
        <authorList>
            <person name="Konorov E.A."/>
            <person name="Nikitin M.A."/>
            <person name="Kirill M.V."/>
            <person name="Chang P."/>
        </authorList>
    </citation>
    <scope>NUCLEOTIDE SEQUENCE [LARGE SCALE GENOMIC DNA]</scope>
    <source>
        <tissue evidence="6">Whole</tissue>
    </source>
</reference>
<dbReference type="InterPro" id="IPR029062">
    <property type="entry name" value="Class_I_gatase-like"/>
</dbReference>
<gene>
    <name evidence="6" type="ORF">RF55_13193</name>
</gene>
<dbReference type="GO" id="GO:0019243">
    <property type="term" value="P:methylglyoxal catabolic process to D-lactate via S-lactoyl-glutathione"/>
    <property type="evidence" value="ECO:0007669"/>
    <property type="project" value="TreeGrafter"/>
</dbReference>
<keyword evidence="4" id="KW-0732">Signal</keyword>
<evidence type="ECO:0000256" key="3">
    <source>
        <dbReference type="ARBA" id="ARBA00038493"/>
    </source>
</evidence>
<feature type="signal peptide" evidence="4">
    <location>
        <begin position="1"/>
        <end position="21"/>
    </location>
</feature>
<evidence type="ECO:0000256" key="2">
    <source>
        <dbReference type="ARBA" id="ARBA00023239"/>
    </source>
</evidence>
<dbReference type="CDD" id="cd03141">
    <property type="entry name" value="GATase1_Hsp31_like"/>
    <property type="match status" value="1"/>
</dbReference>
<dbReference type="InterPro" id="IPR050325">
    <property type="entry name" value="Prot/Nucl_acid_deglycase"/>
</dbReference>
<dbReference type="STRING" id="67767.A0A0J7KB81"/>
<proteinExistence type="inferred from homology"/>